<evidence type="ECO:0000313" key="6">
    <source>
        <dbReference type="Proteomes" id="UP001209107"/>
    </source>
</evidence>
<keyword evidence="1" id="KW-0805">Transcription regulation</keyword>
<dbReference type="PANTHER" id="PTHR44688:SF16">
    <property type="entry name" value="DNA-BINDING TRANSCRIPTIONAL ACTIVATOR DEVR_DOSR"/>
    <property type="match status" value="1"/>
</dbReference>
<dbReference type="EMBL" id="JAPCHZ010000006">
    <property type="protein sequence ID" value="MCW4452968.1"/>
    <property type="molecule type" value="Genomic_DNA"/>
</dbReference>
<dbReference type="SUPFAM" id="SSF46894">
    <property type="entry name" value="C-terminal effector domain of the bipartite response regulators"/>
    <property type="match status" value="1"/>
</dbReference>
<dbReference type="Pfam" id="PF00196">
    <property type="entry name" value="GerE"/>
    <property type="match status" value="1"/>
</dbReference>
<dbReference type="CDD" id="cd06170">
    <property type="entry name" value="LuxR_C_like"/>
    <property type="match status" value="1"/>
</dbReference>
<feature type="domain" description="HTH luxR-type" evidence="4">
    <location>
        <begin position="155"/>
        <end position="220"/>
    </location>
</feature>
<keyword evidence="2" id="KW-0238">DNA-binding</keyword>
<dbReference type="SMART" id="SM00421">
    <property type="entry name" value="HTH_LUXR"/>
    <property type="match status" value="1"/>
</dbReference>
<dbReference type="InterPro" id="IPR036388">
    <property type="entry name" value="WH-like_DNA-bd_sf"/>
</dbReference>
<dbReference type="InterPro" id="IPR016032">
    <property type="entry name" value="Sig_transdc_resp-reg_C-effctor"/>
</dbReference>
<keyword evidence="3" id="KW-0804">Transcription</keyword>
<evidence type="ECO:0000313" key="5">
    <source>
        <dbReference type="EMBL" id="MCW4452968.1"/>
    </source>
</evidence>
<gene>
    <name evidence="5" type="ORF">OK344_12220</name>
</gene>
<organism evidence="5 6">
    <name type="scientific">Kaistella yananensis</name>
    <dbReference type="NCBI Taxonomy" id="2989820"/>
    <lineage>
        <taxon>Bacteria</taxon>
        <taxon>Pseudomonadati</taxon>
        <taxon>Bacteroidota</taxon>
        <taxon>Flavobacteriia</taxon>
        <taxon>Flavobacteriales</taxon>
        <taxon>Weeksellaceae</taxon>
        <taxon>Chryseobacterium group</taxon>
        <taxon>Kaistella</taxon>
    </lineage>
</organism>
<dbReference type="PROSITE" id="PS50043">
    <property type="entry name" value="HTH_LUXR_2"/>
    <property type="match status" value="1"/>
</dbReference>
<reference evidence="5 6" key="1">
    <citation type="submission" date="2022-10" db="EMBL/GenBank/DDBJ databases">
        <title>Kaistella sp. BT-6-1-3.</title>
        <authorList>
            <person name="Ai J."/>
            <person name="Deng Z."/>
        </authorList>
    </citation>
    <scope>NUCLEOTIDE SEQUENCE [LARGE SCALE GENOMIC DNA]</scope>
    <source>
        <strain evidence="5 6">BT6-1-3</strain>
    </source>
</reference>
<dbReference type="Gene3D" id="3.30.450.20">
    <property type="entry name" value="PAS domain"/>
    <property type="match status" value="1"/>
</dbReference>
<keyword evidence="6" id="KW-1185">Reference proteome</keyword>
<accession>A0ABT3JQ89</accession>
<dbReference type="PANTHER" id="PTHR44688">
    <property type="entry name" value="DNA-BINDING TRANSCRIPTIONAL ACTIVATOR DEVR_DOSR"/>
    <property type="match status" value="1"/>
</dbReference>
<evidence type="ECO:0000256" key="3">
    <source>
        <dbReference type="ARBA" id="ARBA00023163"/>
    </source>
</evidence>
<evidence type="ECO:0000256" key="1">
    <source>
        <dbReference type="ARBA" id="ARBA00023015"/>
    </source>
</evidence>
<sequence length="222" mass="25578">MAEIFSVGEYYHYTLHLRDSSLSNHHPNLGKMHGLARPPRNLGDIIALVHPDDMTFVQEAELMTVEKIKEIGFEHMMQLKSSYCFRMRMASGAYEMFHHQSLHTLKSEEGELLEAVNIHTHIQHLAPKNNYHVVVSGIGERNDFHKMQWLQRAQVEPEPAALSKRETEIIALLAKGLNTTQISERLCISNHTVRTHRKNILQKTRCRNSTELVSKAFEQGYL</sequence>
<dbReference type="Proteomes" id="UP001209107">
    <property type="component" value="Unassembled WGS sequence"/>
</dbReference>
<protein>
    <submittedName>
        <fullName evidence="5">LuxR C-terminal-related transcriptional regulator</fullName>
    </submittedName>
</protein>
<proteinExistence type="predicted"/>
<dbReference type="PROSITE" id="PS00622">
    <property type="entry name" value="HTH_LUXR_1"/>
    <property type="match status" value="1"/>
</dbReference>
<name>A0ABT3JQ89_9FLAO</name>
<dbReference type="Gene3D" id="1.10.10.10">
    <property type="entry name" value="Winged helix-like DNA-binding domain superfamily/Winged helix DNA-binding domain"/>
    <property type="match status" value="1"/>
</dbReference>
<dbReference type="InterPro" id="IPR000792">
    <property type="entry name" value="Tscrpt_reg_LuxR_C"/>
</dbReference>
<dbReference type="RefSeq" id="WP_265145042.1">
    <property type="nucleotide sequence ID" value="NZ_JAPCHZ010000006.1"/>
</dbReference>
<evidence type="ECO:0000259" key="4">
    <source>
        <dbReference type="PROSITE" id="PS50043"/>
    </source>
</evidence>
<comment type="caution">
    <text evidence="5">The sequence shown here is derived from an EMBL/GenBank/DDBJ whole genome shotgun (WGS) entry which is preliminary data.</text>
</comment>
<dbReference type="PRINTS" id="PR00038">
    <property type="entry name" value="HTHLUXR"/>
</dbReference>
<evidence type="ECO:0000256" key="2">
    <source>
        <dbReference type="ARBA" id="ARBA00023125"/>
    </source>
</evidence>